<organism evidence="1">
    <name type="scientific">Tanacetum cinerariifolium</name>
    <name type="common">Dalmatian daisy</name>
    <name type="synonym">Chrysanthemum cinerariifolium</name>
    <dbReference type="NCBI Taxonomy" id="118510"/>
    <lineage>
        <taxon>Eukaryota</taxon>
        <taxon>Viridiplantae</taxon>
        <taxon>Streptophyta</taxon>
        <taxon>Embryophyta</taxon>
        <taxon>Tracheophyta</taxon>
        <taxon>Spermatophyta</taxon>
        <taxon>Magnoliopsida</taxon>
        <taxon>eudicotyledons</taxon>
        <taxon>Gunneridae</taxon>
        <taxon>Pentapetalae</taxon>
        <taxon>asterids</taxon>
        <taxon>campanulids</taxon>
        <taxon>Asterales</taxon>
        <taxon>Asteraceae</taxon>
        <taxon>Asteroideae</taxon>
        <taxon>Anthemideae</taxon>
        <taxon>Anthemidinae</taxon>
        <taxon>Tanacetum</taxon>
    </lineage>
</organism>
<evidence type="ECO:0000313" key="1">
    <source>
        <dbReference type="EMBL" id="GFD42341.1"/>
    </source>
</evidence>
<protein>
    <recommendedName>
        <fullName evidence="2">Zinc finger, CCHC-type</fullName>
    </recommendedName>
</protein>
<comment type="caution">
    <text evidence="1">The sequence shown here is derived from an EMBL/GenBank/DDBJ whole genome shotgun (WGS) entry which is preliminary data.</text>
</comment>
<proteinExistence type="predicted"/>
<accession>A0A699WBZ0</accession>
<dbReference type="EMBL" id="BKCJ011572002">
    <property type="protein sequence ID" value="GFD42341.1"/>
    <property type="molecule type" value="Genomic_DNA"/>
</dbReference>
<dbReference type="AlphaFoldDB" id="A0A699WBZ0"/>
<feature type="non-terminal residue" evidence="1">
    <location>
        <position position="1"/>
    </location>
</feature>
<feature type="non-terminal residue" evidence="1">
    <location>
        <position position="65"/>
    </location>
</feature>
<evidence type="ECO:0008006" key="2">
    <source>
        <dbReference type="Google" id="ProtNLM"/>
    </source>
</evidence>
<name>A0A699WBZ0_TANCI</name>
<sequence length="65" mass="7400">VVLGKQVRFSFVSGFKKSDYLEYKGALGDCETEVFQVSKDDTAVAERRLEDKQHKHRLLGKGARK</sequence>
<reference evidence="1" key="1">
    <citation type="journal article" date="2019" name="Sci. Rep.">
        <title>Draft genome of Tanacetum cinerariifolium, the natural source of mosquito coil.</title>
        <authorList>
            <person name="Yamashiro T."/>
            <person name="Shiraishi A."/>
            <person name="Satake H."/>
            <person name="Nakayama K."/>
        </authorList>
    </citation>
    <scope>NUCLEOTIDE SEQUENCE</scope>
</reference>
<gene>
    <name evidence="1" type="ORF">Tci_914310</name>
</gene>